<evidence type="ECO:0000256" key="3">
    <source>
        <dbReference type="ARBA" id="ARBA00013085"/>
    </source>
</evidence>
<keyword evidence="6 8" id="KW-0368">Histidine biosynthesis</keyword>
<gene>
    <name evidence="10" type="ORF">PV11_00142</name>
</gene>
<dbReference type="Gene3D" id="3.20.20.140">
    <property type="entry name" value="Metal-dependent hydrolases"/>
    <property type="match status" value="1"/>
</dbReference>
<dbReference type="NCBIfam" id="TIGR01856">
    <property type="entry name" value="hisJ_fam"/>
    <property type="match status" value="1"/>
</dbReference>
<evidence type="ECO:0000256" key="8">
    <source>
        <dbReference type="RuleBase" id="RU366003"/>
    </source>
</evidence>
<dbReference type="GO" id="GO:0000105">
    <property type="term" value="P:L-histidine biosynthetic process"/>
    <property type="evidence" value="ECO:0007669"/>
    <property type="project" value="UniProtKB-UniRule"/>
</dbReference>
<proteinExistence type="inferred from homology"/>
<name>A0A0D1ZC64_9EURO</name>
<evidence type="ECO:0000256" key="1">
    <source>
        <dbReference type="ARBA" id="ARBA00004970"/>
    </source>
</evidence>
<dbReference type="EC" id="3.1.3.15" evidence="3 8"/>
<organism evidence="10 11">
    <name type="scientific">Exophiala sideris</name>
    <dbReference type="NCBI Taxonomy" id="1016849"/>
    <lineage>
        <taxon>Eukaryota</taxon>
        <taxon>Fungi</taxon>
        <taxon>Dikarya</taxon>
        <taxon>Ascomycota</taxon>
        <taxon>Pezizomycotina</taxon>
        <taxon>Eurotiomycetes</taxon>
        <taxon>Chaetothyriomycetidae</taxon>
        <taxon>Chaetothyriales</taxon>
        <taxon>Herpotrichiellaceae</taxon>
        <taxon>Exophiala</taxon>
    </lineage>
</organism>
<dbReference type="OrthoDB" id="5957391at2759"/>
<dbReference type="PANTHER" id="PTHR21039:SF0">
    <property type="entry name" value="HISTIDINOL-PHOSPHATASE"/>
    <property type="match status" value="1"/>
</dbReference>
<dbReference type="UniPathway" id="UPA00031">
    <property type="reaction ID" value="UER00013"/>
</dbReference>
<dbReference type="InterPro" id="IPR004013">
    <property type="entry name" value="PHP_dom"/>
</dbReference>
<dbReference type="AlphaFoldDB" id="A0A0D1ZC64"/>
<keyword evidence="4 8" id="KW-0028">Amino-acid biosynthesis</keyword>
<evidence type="ECO:0000259" key="9">
    <source>
        <dbReference type="Pfam" id="PF02811"/>
    </source>
</evidence>
<dbReference type="EMBL" id="KN846951">
    <property type="protein sequence ID" value="KIV84358.1"/>
    <property type="molecule type" value="Genomic_DNA"/>
</dbReference>
<evidence type="ECO:0000256" key="2">
    <source>
        <dbReference type="ARBA" id="ARBA00009152"/>
    </source>
</evidence>
<comment type="catalytic activity">
    <reaction evidence="7 8">
        <text>L-histidinol phosphate + H2O = L-histidinol + phosphate</text>
        <dbReference type="Rhea" id="RHEA:14465"/>
        <dbReference type="ChEBI" id="CHEBI:15377"/>
        <dbReference type="ChEBI" id="CHEBI:43474"/>
        <dbReference type="ChEBI" id="CHEBI:57699"/>
        <dbReference type="ChEBI" id="CHEBI:57980"/>
        <dbReference type="EC" id="3.1.3.15"/>
    </reaction>
</comment>
<dbReference type="GO" id="GO:0004401">
    <property type="term" value="F:histidinol-phosphatase activity"/>
    <property type="evidence" value="ECO:0007669"/>
    <property type="project" value="UniProtKB-UniRule"/>
</dbReference>
<evidence type="ECO:0000313" key="11">
    <source>
        <dbReference type="Proteomes" id="UP000053599"/>
    </source>
</evidence>
<dbReference type="InterPro" id="IPR016195">
    <property type="entry name" value="Pol/histidinol_Pase-like"/>
</dbReference>
<comment type="similarity">
    <text evidence="2 8">Belongs to the PHP hydrolase family. HisK subfamily.</text>
</comment>
<feature type="domain" description="PHP" evidence="9">
    <location>
        <begin position="2"/>
        <end position="190"/>
    </location>
</feature>
<dbReference type="SUPFAM" id="SSF89550">
    <property type="entry name" value="PHP domain-like"/>
    <property type="match status" value="1"/>
</dbReference>
<dbReference type="HOGENOM" id="CLU_054611_0_1_1"/>
<sequence>MAAISKRMQVLAMTEHMPRHDQDRYPEEIDAGLTLASQFNNESSYFAEASRLREKYSQQIELPIGFEGEWIRPESADLVQRSIATHQYDFFIGSVHHVHTVPIDYDTEMYQQARQNSGGSDEKLFEDYFDAQLAMLKALKPPVVGHLDLIRLKSDNPNGSFKAMPEVWQRILRNLDYISSYGGILEINTAGLRKGMNEPYPKLEICQAALKRKLQFCLSDDSHGVDHVATNYDRLLPFLDEAGITSLTYIRRGVVSQGKVDSRFPYLDAEDVALSELRSHIFWNSLETPVH</sequence>
<dbReference type="PANTHER" id="PTHR21039">
    <property type="entry name" value="HISTIDINOL PHOSPHATASE-RELATED"/>
    <property type="match status" value="1"/>
</dbReference>
<evidence type="ECO:0000256" key="4">
    <source>
        <dbReference type="ARBA" id="ARBA00022605"/>
    </source>
</evidence>
<dbReference type="InterPro" id="IPR010140">
    <property type="entry name" value="Histidinol_P_phosphatase_HisJ"/>
</dbReference>
<evidence type="ECO:0000256" key="7">
    <source>
        <dbReference type="ARBA" id="ARBA00049158"/>
    </source>
</evidence>
<dbReference type="CDD" id="cd12110">
    <property type="entry name" value="PHP_HisPPase_Hisj_like"/>
    <property type="match status" value="1"/>
</dbReference>
<evidence type="ECO:0000256" key="5">
    <source>
        <dbReference type="ARBA" id="ARBA00022801"/>
    </source>
</evidence>
<keyword evidence="5 8" id="KW-0378">Hydrolase</keyword>
<comment type="pathway">
    <text evidence="1 8">Amino-acid biosynthesis; L-histidine biosynthesis; L-histidine from 5-phospho-alpha-D-ribose 1-diphosphate: step 8/9.</text>
</comment>
<reference evidence="10 11" key="1">
    <citation type="submission" date="2015-01" db="EMBL/GenBank/DDBJ databases">
        <title>The Genome Sequence of Exophiala sideris CBS121828.</title>
        <authorList>
            <consortium name="The Broad Institute Genomics Platform"/>
            <person name="Cuomo C."/>
            <person name="de Hoog S."/>
            <person name="Gorbushina A."/>
            <person name="Stielow B."/>
            <person name="Teixiera M."/>
            <person name="Abouelleil A."/>
            <person name="Chapman S.B."/>
            <person name="Priest M."/>
            <person name="Young S.K."/>
            <person name="Wortman J."/>
            <person name="Nusbaum C."/>
            <person name="Birren B."/>
        </authorList>
    </citation>
    <scope>NUCLEOTIDE SEQUENCE [LARGE SCALE GENOMIC DNA]</scope>
    <source>
        <strain evidence="10 11">CBS 121828</strain>
    </source>
</reference>
<dbReference type="STRING" id="1016849.A0A0D1ZC64"/>
<dbReference type="Proteomes" id="UP000053599">
    <property type="component" value="Unassembled WGS sequence"/>
</dbReference>
<evidence type="ECO:0000313" key="10">
    <source>
        <dbReference type="EMBL" id="KIV84358.1"/>
    </source>
</evidence>
<dbReference type="Pfam" id="PF02811">
    <property type="entry name" value="PHP"/>
    <property type="match status" value="1"/>
</dbReference>
<evidence type="ECO:0000256" key="6">
    <source>
        <dbReference type="ARBA" id="ARBA00023102"/>
    </source>
</evidence>
<protein>
    <recommendedName>
        <fullName evidence="3 8">Histidinol-phosphatase</fullName>
        <shortName evidence="8">HolPase</shortName>
        <ecNumber evidence="3 8">3.1.3.15</ecNumber>
    </recommendedName>
</protein>
<dbReference type="GO" id="GO:0005737">
    <property type="term" value="C:cytoplasm"/>
    <property type="evidence" value="ECO:0007669"/>
    <property type="project" value="TreeGrafter"/>
</dbReference>
<accession>A0A0D1ZC64</accession>